<dbReference type="EMBL" id="CM043018">
    <property type="protein sequence ID" value="KAI4462999.1"/>
    <property type="molecule type" value="Genomic_DNA"/>
</dbReference>
<organism evidence="1 2">
    <name type="scientific">Holotrichia oblita</name>
    <name type="common">Chafer beetle</name>
    <dbReference type="NCBI Taxonomy" id="644536"/>
    <lineage>
        <taxon>Eukaryota</taxon>
        <taxon>Metazoa</taxon>
        <taxon>Ecdysozoa</taxon>
        <taxon>Arthropoda</taxon>
        <taxon>Hexapoda</taxon>
        <taxon>Insecta</taxon>
        <taxon>Pterygota</taxon>
        <taxon>Neoptera</taxon>
        <taxon>Endopterygota</taxon>
        <taxon>Coleoptera</taxon>
        <taxon>Polyphaga</taxon>
        <taxon>Scarabaeiformia</taxon>
        <taxon>Scarabaeidae</taxon>
        <taxon>Melolonthinae</taxon>
        <taxon>Holotrichia</taxon>
    </lineage>
</organism>
<gene>
    <name evidence="1" type="ORF">MML48_4g00002091</name>
</gene>
<dbReference type="Proteomes" id="UP001056778">
    <property type="component" value="Chromosome 4"/>
</dbReference>
<sequence length="426" mass="49182">MFAKLAKYGKQYAPIYKLIGGTYFLVLVSLPEDVEILISGMQNIEKSSIYLNLHIWLETGLLTSTDKKWQNRRKLLTPTFHFNILQQFSKVLIETSEKMLKEIAPVTNQAINVVPLLTKYTLLMICETAMGVDLDLAHMAEYRLAILEMGKIILHRVQRPWFYSGIIGRILYFLSPTCYRGILTSRFLRKYSNNIIKKRQATFKADNIILPDNSASESGYKSKRRFGMLDMLLYAKNTGNSIDDRGIREEVNTFIFEGHDTVSSCLGFTLMLLACNKDVQDRVMEEINYLIPNKNDNITFDILNNMKYLERVLKESLRLYPSVPMFGRRISETVTTYTGYTLPPGTDIMVRVFDMHRDPSIFSDPEKFDPDRFLPEKVKDRHPFAYLPFSAGPRNCIGIIHKYVQLRAWNSRQLVGIAVLSKHLLL</sequence>
<comment type="caution">
    <text evidence="1">The sequence shown here is derived from an EMBL/GenBank/DDBJ whole genome shotgun (WGS) entry which is preliminary data.</text>
</comment>
<keyword evidence="2" id="KW-1185">Reference proteome</keyword>
<protein>
    <submittedName>
        <fullName evidence="1">Cytochrome p450 family 4</fullName>
    </submittedName>
</protein>
<evidence type="ECO:0000313" key="1">
    <source>
        <dbReference type="EMBL" id="KAI4462999.1"/>
    </source>
</evidence>
<reference evidence="1" key="1">
    <citation type="submission" date="2022-04" db="EMBL/GenBank/DDBJ databases">
        <title>Chromosome-scale genome assembly of Holotrichia oblita Faldermann.</title>
        <authorList>
            <person name="Rongchong L."/>
        </authorList>
    </citation>
    <scope>NUCLEOTIDE SEQUENCE</scope>
    <source>
        <strain evidence="1">81SQS9</strain>
    </source>
</reference>
<accession>A0ACB9T8A9</accession>
<name>A0ACB9T8A9_HOLOL</name>
<evidence type="ECO:0000313" key="2">
    <source>
        <dbReference type="Proteomes" id="UP001056778"/>
    </source>
</evidence>
<proteinExistence type="predicted"/>